<comment type="caution">
    <text evidence="8">The sequence shown here is derived from an EMBL/GenBank/DDBJ whole genome shotgun (WGS) entry which is preliminary data.</text>
</comment>
<dbReference type="Pfam" id="PF14322">
    <property type="entry name" value="SusD-like_3"/>
    <property type="match status" value="1"/>
</dbReference>
<organism evidence="8 9">
    <name type="scientific">Sphingobacterium haloxyli</name>
    <dbReference type="NCBI Taxonomy" id="2100533"/>
    <lineage>
        <taxon>Bacteria</taxon>
        <taxon>Pseudomonadati</taxon>
        <taxon>Bacteroidota</taxon>
        <taxon>Sphingobacteriia</taxon>
        <taxon>Sphingobacteriales</taxon>
        <taxon>Sphingobacteriaceae</taxon>
        <taxon>Sphingobacterium</taxon>
    </lineage>
</organism>
<keyword evidence="3" id="KW-0732">Signal</keyword>
<comment type="subcellular location">
    <subcellularLocation>
        <location evidence="1">Cell outer membrane</location>
    </subcellularLocation>
</comment>
<evidence type="ECO:0000313" key="8">
    <source>
        <dbReference type="EMBL" id="PRD47782.1"/>
    </source>
</evidence>
<keyword evidence="4" id="KW-0472">Membrane</keyword>
<dbReference type="RefSeq" id="WP_105716409.1">
    <property type="nucleotide sequence ID" value="NZ_PVBQ01000005.1"/>
</dbReference>
<dbReference type="InterPro" id="IPR011990">
    <property type="entry name" value="TPR-like_helical_dom_sf"/>
</dbReference>
<proteinExistence type="inferred from homology"/>
<evidence type="ECO:0000259" key="7">
    <source>
        <dbReference type="Pfam" id="PF14322"/>
    </source>
</evidence>
<evidence type="ECO:0000256" key="4">
    <source>
        <dbReference type="ARBA" id="ARBA00023136"/>
    </source>
</evidence>
<dbReference type="InterPro" id="IPR033985">
    <property type="entry name" value="SusD-like_N"/>
</dbReference>
<evidence type="ECO:0000256" key="2">
    <source>
        <dbReference type="ARBA" id="ARBA00006275"/>
    </source>
</evidence>
<keyword evidence="5" id="KW-0998">Cell outer membrane</keyword>
<protein>
    <submittedName>
        <fullName evidence="8">RagB/SusD family nutrient uptake outer membrane protein</fullName>
    </submittedName>
</protein>
<reference evidence="8 9" key="1">
    <citation type="submission" date="2018-02" db="EMBL/GenBank/DDBJ databases">
        <title>The draft genome of Sphingobacterium sp. 5JN-11.</title>
        <authorList>
            <person name="Liu L."/>
            <person name="Li L."/>
            <person name="Liang L."/>
            <person name="Zhang X."/>
            <person name="Wang T."/>
        </authorList>
    </citation>
    <scope>NUCLEOTIDE SEQUENCE [LARGE SCALE GENOMIC DNA]</scope>
    <source>
        <strain evidence="8 9">5JN-11</strain>
    </source>
</reference>
<accession>A0A2S9J4V2</accession>
<evidence type="ECO:0000256" key="1">
    <source>
        <dbReference type="ARBA" id="ARBA00004442"/>
    </source>
</evidence>
<sequence length="457" mass="51555">MKKIFLLYSLSSILTLSSCNKFLDLEPQSDPTVASFYKTESDIRNAVNGCYAALQSNRQYAGHFITLMEVRSDNISDNNSGGNAGRDYNIDRFIAGADNIAILQAWQSIYNAIYRANAALANLDVVPGQSTRNQYEGELRFLRALNYFNAVRLWGDIPLVLQPVEPEDAYALIRNDQSEVMEAIIDDLEVAKDLLPPAFGGDDLGRATNGAAKTLLAKVLLTIGEYGQASSILKEVIDSKHYELLPVIDSVFSVNNKMNREIIFAVRYNKSVVDEGHPILTYFDGPVLDPLLLNGYPPDDARRPLLNTTSVNTRRPVNKFYDIHDLNTNNVGNDFPLLRFADVLLMYAEASNEDNYQLVGDARTALDSVRIRATGTPFNDVELADQDLFRSAVADERRLELPLECHRWFDLIRTDRAVEVMQGVNLQIERWQYLYPIPLTEVQIVNDPERFPQNLNY</sequence>
<gene>
    <name evidence="8" type="ORF">C5745_07655</name>
</gene>
<dbReference type="InterPro" id="IPR012944">
    <property type="entry name" value="SusD_RagB_dom"/>
</dbReference>
<feature type="domain" description="SusD-like N-terminal" evidence="7">
    <location>
        <begin position="21"/>
        <end position="221"/>
    </location>
</feature>
<dbReference type="PROSITE" id="PS51257">
    <property type="entry name" value="PROKAR_LIPOPROTEIN"/>
    <property type="match status" value="1"/>
</dbReference>
<dbReference type="Pfam" id="PF07980">
    <property type="entry name" value="SusD_RagB"/>
    <property type="match status" value="1"/>
</dbReference>
<dbReference type="Gene3D" id="1.25.40.390">
    <property type="match status" value="2"/>
</dbReference>
<dbReference type="SUPFAM" id="SSF48452">
    <property type="entry name" value="TPR-like"/>
    <property type="match status" value="1"/>
</dbReference>
<keyword evidence="9" id="KW-1185">Reference proteome</keyword>
<name>A0A2S9J4V2_9SPHI</name>
<dbReference type="GO" id="GO:0009279">
    <property type="term" value="C:cell outer membrane"/>
    <property type="evidence" value="ECO:0007669"/>
    <property type="project" value="UniProtKB-SubCell"/>
</dbReference>
<evidence type="ECO:0000256" key="3">
    <source>
        <dbReference type="ARBA" id="ARBA00022729"/>
    </source>
</evidence>
<evidence type="ECO:0000256" key="5">
    <source>
        <dbReference type="ARBA" id="ARBA00023237"/>
    </source>
</evidence>
<dbReference type="OrthoDB" id="993981at2"/>
<dbReference type="CDD" id="cd08977">
    <property type="entry name" value="SusD"/>
    <property type="match status" value="1"/>
</dbReference>
<dbReference type="AlphaFoldDB" id="A0A2S9J4V2"/>
<evidence type="ECO:0000259" key="6">
    <source>
        <dbReference type="Pfam" id="PF07980"/>
    </source>
</evidence>
<dbReference type="EMBL" id="PVBQ01000005">
    <property type="protein sequence ID" value="PRD47782.1"/>
    <property type="molecule type" value="Genomic_DNA"/>
</dbReference>
<feature type="domain" description="RagB/SusD" evidence="6">
    <location>
        <begin position="305"/>
        <end position="421"/>
    </location>
</feature>
<dbReference type="Proteomes" id="UP000239711">
    <property type="component" value="Unassembled WGS sequence"/>
</dbReference>
<comment type="similarity">
    <text evidence="2">Belongs to the SusD family.</text>
</comment>
<evidence type="ECO:0000313" key="9">
    <source>
        <dbReference type="Proteomes" id="UP000239711"/>
    </source>
</evidence>